<organism evidence="1 2">
    <name type="scientific">Mycobacterium kansasii</name>
    <dbReference type="NCBI Taxonomy" id="1768"/>
    <lineage>
        <taxon>Bacteria</taxon>
        <taxon>Bacillati</taxon>
        <taxon>Actinomycetota</taxon>
        <taxon>Actinomycetes</taxon>
        <taxon>Mycobacteriales</taxon>
        <taxon>Mycobacteriaceae</taxon>
        <taxon>Mycobacterium</taxon>
    </lineage>
</organism>
<sequence length="67" mass="6795">MGSALPGTDRTGLKAVLPLAVHNKWVVLHDPGGPPNAAEVLLLVAGEPTPPCVSDSTTMSADAYPSC</sequence>
<reference evidence="1 2" key="1">
    <citation type="submission" date="2017-02" db="EMBL/GenBank/DDBJ databases">
        <title>Complete genome sequences of Mycobacterium kansasii strains isolated from rhesus macaques.</title>
        <authorList>
            <person name="Panda A."/>
            <person name="Nagaraj S."/>
            <person name="Zhao X."/>
            <person name="Tettelin H."/>
            <person name="Detolla L.J."/>
        </authorList>
    </citation>
    <scope>NUCLEOTIDE SEQUENCE [LARGE SCALE GENOMIC DNA]</scope>
    <source>
        <strain evidence="1 2">11-3813</strain>
    </source>
</reference>
<dbReference type="AlphaFoldDB" id="A0A1V3W9T9"/>
<dbReference type="EMBL" id="MVBM01000016">
    <property type="protein sequence ID" value="OOK63759.1"/>
    <property type="molecule type" value="Genomic_DNA"/>
</dbReference>
<protein>
    <submittedName>
        <fullName evidence="1">Uncharacterized protein</fullName>
    </submittedName>
</protein>
<proteinExistence type="predicted"/>
<accession>A0A1V3W9T9</accession>
<gene>
    <name evidence="1" type="ORF">BZL30_9389</name>
</gene>
<dbReference type="Proteomes" id="UP000189229">
    <property type="component" value="Unassembled WGS sequence"/>
</dbReference>
<name>A0A1V3W9T9_MYCKA</name>
<evidence type="ECO:0000313" key="2">
    <source>
        <dbReference type="Proteomes" id="UP000189229"/>
    </source>
</evidence>
<evidence type="ECO:0000313" key="1">
    <source>
        <dbReference type="EMBL" id="OOK63759.1"/>
    </source>
</evidence>
<comment type="caution">
    <text evidence="1">The sequence shown here is derived from an EMBL/GenBank/DDBJ whole genome shotgun (WGS) entry which is preliminary data.</text>
</comment>